<proteinExistence type="predicted"/>
<keyword evidence="1" id="KW-0472">Membrane</keyword>
<evidence type="ECO:0000313" key="2">
    <source>
        <dbReference type="EMBL" id="QJB68723.1"/>
    </source>
</evidence>
<keyword evidence="1" id="KW-1133">Transmembrane helix</keyword>
<feature type="transmembrane region" description="Helical" evidence="1">
    <location>
        <begin position="63"/>
        <end position="79"/>
    </location>
</feature>
<evidence type="ECO:0000313" key="3">
    <source>
        <dbReference type="Proteomes" id="UP000501600"/>
    </source>
</evidence>
<accession>A0A6H2DL62</accession>
<feature type="transmembrane region" description="Helical" evidence="1">
    <location>
        <begin position="398"/>
        <end position="416"/>
    </location>
</feature>
<sequence>MLIYGDAMAIPDKFRDMTVLQKSFRICMFALIAMLIAVTAMSRIGFKNVSDFLPIFYFRRQDVWLAAILLFCWLKFASYKSAEGPKSFGSLSNFGEYRYAPALVAIALFIFCTAGHFLVLGGYHASRDEQMAVFDAIIFADGRLVWPIAEQWRSMAPALNQLFILPIGTHEAWVSAYLPVNAAVRAIFGFLGSQSFASPFFVAIGAVALWKIARILWPDRRDVAWLCLILYAGSGQVLVTGMTAYAMNGHLGLNMLWLWLFLLNRRRTDCAALIVGFLATGMHQPLFHPLFAAPILAILVLRRDWQRVAVYLLGYAVICLFWLYWPIAISNLAQTSATETGAGLDYLTRLTDAIGEISFGGVMLMLANIFRFVAWQHLLLIPLAMVGIHTVLKAKDRFATALAVSLILPIPVLLLLLPYQGHGFGYRYLHPVLGNAIILAGYAWKFMDPDDIWTKQTGQKLLVTTSAITFGLLVPLQLYFAHSFYAPWAAVDRAIAESKVDIALIDSTAAPFAADLVFNHPELSTKPLRLDARLLSAEDMIKVCGKGPSVLLVGADATSDIARYFGRALKSDADTKSSLGEFGPMQGCRTINAPEPLKQ</sequence>
<gene>
    <name evidence="2" type="ORF">HF685_05030</name>
</gene>
<feature type="transmembrane region" description="Helical" evidence="1">
    <location>
        <begin position="459"/>
        <end position="480"/>
    </location>
</feature>
<name>A0A6H2DL62_9SPHN</name>
<dbReference type="KEGG" id="phao:HF685_05030"/>
<feature type="transmembrane region" description="Helical" evidence="1">
    <location>
        <begin position="428"/>
        <end position="447"/>
    </location>
</feature>
<feature type="transmembrane region" description="Helical" evidence="1">
    <location>
        <begin position="372"/>
        <end position="392"/>
    </location>
</feature>
<reference evidence="2 3" key="1">
    <citation type="submission" date="2020-04" db="EMBL/GenBank/DDBJ databases">
        <title>Genome sequence for Sphingorhabdus sp. strain M1.</title>
        <authorList>
            <person name="Park S.-J."/>
        </authorList>
    </citation>
    <scope>NUCLEOTIDE SEQUENCE [LARGE SCALE GENOMIC DNA]</scope>
    <source>
        <strain evidence="2 3">JK6</strain>
    </source>
</reference>
<keyword evidence="1" id="KW-0812">Transmembrane</keyword>
<dbReference type="Proteomes" id="UP000501600">
    <property type="component" value="Chromosome"/>
</dbReference>
<feature type="transmembrane region" description="Helical" evidence="1">
    <location>
        <begin position="99"/>
        <end position="120"/>
    </location>
</feature>
<organism evidence="2 3">
    <name type="scientific">Parasphingorhabdus halotolerans</name>
    <dbReference type="NCBI Taxonomy" id="2725558"/>
    <lineage>
        <taxon>Bacteria</taxon>
        <taxon>Pseudomonadati</taxon>
        <taxon>Pseudomonadota</taxon>
        <taxon>Alphaproteobacteria</taxon>
        <taxon>Sphingomonadales</taxon>
        <taxon>Sphingomonadaceae</taxon>
        <taxon>Parasphingorhabdus</taxon>
    </lineage>
</organism>
<evidence type="ECO:0008006" key="4">
    <source>
        <dbReference type="Google" id="ProtNLM"/>
    </source>
</evidence>
<feature type="transmembrane region" description="Helical" evidence="1">
    <location>
        <begin position="23"/>
        <end position="42"/>
    </location>
</feature>
<feature type="transmembrane region" description="Helical" evidence="1">
    <location>
        <begin position="222"/>
        <end position="239"/>
    </location>
</feature>
<feature type="transmembrane region" description="Helical" evidence="1">
    <location>
        <begin position="187"/>
        <end position="210"/>
    </location>
</feature>
<protein>
    <recommendedName>
        <fullName evidence="4">Dolichyl-phosphate-mannose-protein mannosyltransferase</fullName>
    </recommendedName>
</protein>
<evidence type="ECO:0000256" key="1">
    <source>
        <dbReference type="SAM" id="Phobius"/>
    </source>
</evidence>
<keyword evidence="3" id="KW-1185">Reference proteome</keyword>
<dbReference type="AlphaFoldDB" id="A0A6H2DL62"/>
<dbReference type="EMBL" id="CP051217">
    <property type="protein sequence ID" value="QJB68723.1"/>
    <property type="molecule type" value="Genomic_DNA"/>
</dbReference>
<feature type="transmembrane region" description="Helical" evidence="1">
    <location>
        <begin position="308"/>
        <end position="325"/>
    </location>
</feature>